<dbReference type="RefSeq" id="WP_377091115.1">
    <property type="nucleotide sequence ID" value="NZ_JBHSJL010000014.1"/>
</dbReference>
<dbReference type="InterPro" id="IPR029018">
    <property type="entry name" value="Hex-like_dom2"/>
</dbReference>
<evidence type="ECO:0000259" key="4">
    <source>
        <dbReference type="Pfam" id="PF02838"/>
    </source>
</evidence>
<keyword evidence="2" id="KW-0326">Glycosidase</keyword>
<dbReference type="EMBL" id="JBHUJB010000005">
    <property type="protein sequence ID" value="MFD2157517.1"/>
    <property type="molecule type" value="Genomic_DNA"/>
</dbReference>
<gene>
    <name evidence="5" type="ORF">ACFSW8_01245</name>
</gene>
<evidence type="ECO:0000313" key="5">
    <source>
        <dbReference type="EMBL" id="MFD2157517.1"/>
    </source>
</evidence>
<name>A0ABW4Z6S3_9BACT</name>
<organism evidence="5 6">
    <name type="scientific">Rubritalea tangerina</name>
    <dbReference type="NCBI Taxonomy" id="430798"/>
    <lineage>
        <taxon>Bacteria</taxon>
        <taxon>Pseudomonadati</taxon>
        <taxon>Verrucomicrobiota</taxon>
        <taxon>Verrucomicrobiia</taxon>
        <taxon>Verrucomicrobiales</taxon>
        <taxon>Rubritaleaceae</taxon>
        <taxon>Rubritalea</taxon>
    </lineage>
</organism>
<dbReference type="Gene3D" id="3.30.379.10">
    <property type="entry name" value="Chitobiase/beta-hexosaminidase domain 2-like"/>
    <property type="match status" value="1"/>
</dbReference>
<dbReference type="SUPFAM" id="SSF55545">
    <property type="entry name" value="beta-N-acetylhexosaminidase-like domain"/>
    <property type="match status" value="1"/>
</dbReference>
<dbReference type="Proteomes" id="UP001597389">
    <property type="component" value="Unassembled WGS sequence"/>
</dbReference>
<evidence type="ECO:0000256" key="1">
    <source>
        <dbReference type="ARBA" id="ARBA00022801"/>
    </source>
</evidence>
<comment type="caution">
    <text evidence="5">The sequence shown here is derived from an EMBL/GenBank/DDBJ whole genome shotgun (WGS) entry which is preliminary data.</text>
</comment>
<evidence type="ECO:0000256" key="3">
    <source>
        <dbReference type="SAM" id="SignalP"/>
    </source>
</evidence>
<protein>
    <submittedName>
        <fullName evidence="5">Glycoside hydrolase family 20 zincin-like fold domain-containing protein</fullName>
    </submittedName>
</protein>
<keyword evidence="3" id="KW-0732">Signal</keyword>
<dbReference type="InterPro" id="IPR015882">
    <property type="entry name" value="HEX_bac_N"/>
</dbReference>
<keyword evidence="1" id="KW-0378">Hydrolase</keyword>
<feature type="signal peptide" evidence="3">
    <location>
        <begin position="1"/>
        <end position="18"/>
    </location>
</feature>
<reference evidence="6" key="1">
    <citation type="journal article" date="2019" name="Int. J. Syst. Evol. Microbiol.">
        <title>The Global Catalogue of Microorganisms (GCM) 10K type strain sequencing project: providing services to taxonomists for standard genome sequencing and annotation.</title>
        <authorList>
            <consortium name="The Broad Institute Genomics Platform"/>
            <consortium name="The Broad Institute Genome Sequencing Center for Infectious Disease"/>
            <person name="Wu L."/>
            <person name="Ma J."/>
        </authorList>
    </citation>
    <scope>NUCLEOTIDE SEQUENCE [LARGE SCALE GENOMIC DNA]</scope>
    <source>
        <strain evidence="6">CCUG 57942</strain>
    </source>
</reference>
<evidence type="ECO:0000256" key="2">
    <source>
        <dbReference type="ARBA" id="ARBA00023295"/>
    </source>
</evidence>
<accession>A0ABW4Z6S3</accession>
<feature type="chain" id="PRO_5047462889" evidence="3">
    <location>
        <begin position="19"/>
        <end position="154"/>
    </location>
</feature>
<sequence>MKKLFLLGAMALSWGVHAQGDELGFIPKPMQVQRVEGKALKLSGALTVSVDVKHQAAVKAGLERLGMPVRFEKGGDIKVLDDTSLPHREAYRLEVKPEGIVIKAKSSAGVYYALQTLLQAMPVEVFDASLEREAVEVPLIEVQDAPRFGWPVSC</sequence>
<feature type="domain" description="Beta-hexosaminidase bacterial type N-terminal" evidence="4">
    <location>
        <begin position="26"/>
        <end position="145"/>
    </location>
</feature>
<keyword evidence="6" id="KW-1185">Reference proteome</keyword>
<dbReference type="Pfam" id="PF02838">
    <property type="entry name" value="Glyco_hydro_20b"/>
    <property type="match status" value="1"/>
</dbReference>
<proteinExistence type="predicted"/>
<evidence type="ECO:0000313" key="6">
    <source>
        <dbReference type="Proteomes" id="UP001597389"/>
    </source>
</evidence>